<feature type="domain" description="Mce/MlaD" evidence="1">
    <location>
        <begin position="52"/>
        <end position="132"/>
    </location>
</feature>
<proteinExistence type="predicted"/>
<dbReference type="InterPro" id="IPR052336">
    <property type="entry name" value="MlaD_Phospholipid_Transporter"/>
</dbReference>
<dbReference type="Proteomes" id="UP001611415">
    <property type="component" value="Unassembled WGS sequence"/>
</dbReference>
<gene>
    <name evidence="2" type="ORF">ACH49W_15785</name>
</gene>
<dbReference type="EMBL" id="JBIRYO010000008">
    <property type="protein sequence ID" value="MFI2474836.1"/>
    <property type="molecule type" value="Genomic_DNA"/>
</dbReference>
<dbReference type="Pfam" id="PF02470">
    <property type="entry name" value="MlaD"/>
    <property type="match status" value="1"/>
</dbReference>
<dbReference type="PANTHER" id="PTHR33371:SF15">
    <property type="entry name" value="LIPOPROTEIN LPRN"/>
    <property type="match status" value="1"/>
</dbReference>
<evidence type="ECO:0000313" key="3">
    <source>
        <dbReference type="Proteomes" id="UP001611415"/>
    </source>
</evidence>
<dbReference type="RefSeq" id="WP_397092850.1">
    <property type="nucleotide sequence ID" value="NZ_JBIRYO010000008.1"/>
</dbReference>
<evidence type="ECO:0000313" key="2">
    <source>
        <dbReference type="EMBL" id="MFI2474836.1"/>
    </source>
</evidence>
<sequence>MNRAGRRKVPQAGRSRWRRRIAPVVLTAALATSCGFDPGSVAVPGTTVSGETYHVRIQFTNALNLPARAKVMSAGVWIGNLVSVRVTNPTADAPGMAVADVEIRRSVRLRAATTAQLRQNTVLGDIFIELTTPANGFGADIQPDGVISLAQSKPAMQVEDILSGMSAFIGTGAVGQFQDIVNRINASMPDDPRETARVAGVLGADLTDVAANLDAVSALANGIQENLRVLEENAPQLTDLLTPASARQVSDSAASVVQLIGVIGALGSIAHAIEWLAPLAASGDAAAKAFVPLVFTSRPFDLSAPSNLNALVSLLRDKIIPFVERGPKVSVVGVDLGNAQALPQDEQVARIVDTLRVIGMVR</sequence>
<accession>A0ABW7X166</accession>
<dbReference type="PANTHER" id="PTHR33371">
    <property type="entry name" value="INTERMEMBRANE PHOSPHOLIPID TRANSPORT SYSTEM BINDING PROTEIN MLAD-RELATED"/>
    <property type="match status" value="1"/>
</dbReference>
<organism evidence="2 3">
    <name type="scientific">Nocardia xishanensis</name>
    <dbReference type="NCBI Taxonomy" id="238964"/>
    <lineage>
        <taxon>Bacteria</taxon>
        <taxon>Bacillati</taxon>
        <taxon>Actinomycetota</taxon>
        <taxon>Actinomycetes</taxon>
        <taxon>Mycobacteriales</taxon>
        <taxon>Nocardiaceae</taxon>
        <taxon>Nocardia</taxon>
    </lineage>
</organism>
<evidence type="ECO:0000259" key="1">
    <source>
        <dbReference type="Pfam" id="PF02470"/>
    </source>
</evidence>
<name>A0ABW7X166_9NOCA</name>
<protein>
    <submittedName>
        <fullName evidence="2">MlaD family protein</fullName>
    </submittedName>
</protein>
<comment type="caution">
    <text evidence="2">The sequence shown here is derived from an EMBL/GenBank/DDBJ whole genome shotgun (WGS) entry which is preliminary data.</text>
</comment>
<keyword evidence="3" id="KW-1185">Reference proteome</keyword>
<dbReference type="PROSITE" id="PS51257">
    <property type="entry name" value="PROKAR_LIPOPROTEIN"/>
    <property type="match status" value="1"/>
</dbReference>
<dbReference type="InterPro" id="IPR003399">
    <property type="entry name" value="Mce/MlaD"/>
</dbReference>
<reference evidence="2 3" key="1">
    <citation type="submission" date="2024-10" db="EMBL/GenBank/DDBJ databases">
        <title>The Natural Products Discovery Center: Release of the First 8490 Sequenced Strains for Exploring Actinobacteria Biosynthetic Diversity.</title>
        <authorList>
            <person name="Kalkreuter E."/>
            <person name="Kautsar S.A."/>
            <person name="Yang D."/>
            <person name="Bader C.D."/>
            <person name="Teijaro C.N."/>
            <person name="Fluegel L."/>
            <person name="Davis C.M."/>
            <person name="Simpson J.R."/>
            <person name="Lauterbach L."/>
            <person name="Steele A.D."/>
            <person name="Gui C."/>
            <person name="Meng S."/>
            <person name="Li G."/>
            <person name="Viehrig K."/>
            <person name="Ye F."/>
            <person name="Su P."/>
            <person name="Kiefer A.F."/>
            <person name="Nichols A."/>
            <person name="Cepeda A.J."/>
            <person name="Yan W."/>
            <person name="Fan B."/>
            <person name="Jiang Y."/>
            <person name="Adhikari A."/>
            <person name="Zheng C.-J."/>
            <person name="Schuster L."/>
            <person name="Cowan T.M."/>
            <person name="Smanski M.J."/>
            <person name="Chevrette M.G."/>
            <person name="De Carvalho L.P.S."/>
            <person name="Shen B."/>
        </authorList>
    </citation>
    <scope>NUCLEOTIDE SEQUENCE [LARGE SCALE GENOMIC DNA]</scope>
    <source>
        <strain evidence="2 3">NPDC019275</strain>
    </source>
</reference>